<dbReference type="PROSITE" id="PS00211">
    <property type="entry name" value="ABC_TRANSPORTER_1"/>
    <property type="match status" value="1"/>
</dbReference>
<reference evidence="7 8" key="1">
    <citation type="submission" date="2016-10" db="EMBL/GenBank/DDBJ databases">
        <authorList>
            <person name="Varghese N."/>
            <person name="Submissions S."/>
        </authorList>
    </citation>
    <scope>NUCLEOTIDE SEQUENCE [LARGE SCALE GENOMIC DNA]</scope>
    <source>
        <strain evidence="7 8">DSM 26672</strain>
    </source>
</reference>
<keyword evidence="4 7" id="KW-0067">ATP-binding</keyword>
<evidence type="ECO:0000256" key="2">
    <source>
        <dbReference type="ARBA" id="ARBA00022448"/>
    </source>
</evidence>
<comment type="similarity">
    <text evidence="1">Belongs to the ABC transporter superfamily.</text>
</comment>
<evidence type="ECO:0000256" key="5">
    <source>
        <dbReference type="SAM" id="MobiDB-lite"/>
    </source>
</evidence>
<keyword evidence="3" id="KW-0547">Nucleotide-binding</keyword>
<dbReference type="Gene3D" id="3.40.50.300">
    <property type="entry name" value="P-loop containing nucleotide triphosphate hydrolases"/>
    <property type="match status" value="1"/>
</dbReference>
<dbReference type="PROSITE" id="PS50893">
    <property type="entry name" value="ABC_TRANSPORTER_2"/>
    <property type="match status" value="1"/>
</dbReference>
<dbReference type="SUPFAM" id="SSF52540">
    <property type="entry name" value="P-loop containing nucleoside triphosphate hydrolases"/>
    <property type="match status" value="1"/>
</dbReference>
<dbReference type="CDD" id="cd03293">
    <property type="entry name" value="ABC_NrtD_SsuB_transporters"/>
    <property type="match status" value="1"/>
</dbReference>
<dbReference type="InterPro" id="IPR050166">
    <property type="entry name" value="ABC_transporter_ATP-bind"/>
</dbReference>
<dbReference type="InterPro" id="IPR017871">
    <property type="entry name" value="ABC_transporter-like_CS"/>
</dbReference>
<dbReference type="PANTHER" id="PTHR42788">
    <property type="entry name" value="TAURINE IMPORT ATP-BINDING PROTEIN-RELATED"/>
    <property type="match status" value="1"/>
</dbReference>
<feature type="compositionally biased region" description="Low complexity" evidence="5">
    <location>
        <begin position="278"/>
        <end position="291"/>
    </location>
</feature>
<gene>
    <name evidence="7" type="ORF">SAMN05421844_107282</name>
</gene>
<evidence type="ECO:0000256" key="3">
    <source>
        <dbReference type="ARBA" id="ARBA00022741"/>
    </source>
</evidence>
<dbReference type="PANTHER" id="PTHR42788:SF13">
    <property type="entry name" value="ALIPHATIC SULFONATES IMPORT ATP-BINDING PROTEIN SSUB"/>
    <property type="match status" value="1"/>
</dbReference>
<feature type="region of interest" description="Disordered" evidence="5">
    <location>
        <begin position="267"/>
        <end position="291"/>
    </location>
</feature>
<feature type="domain" description="ABC transporter" evidence="6">
    <location>
        <begin position="18"/>
        <end position="249"/>
    </location>
</feature>
<sequence length="291" mass="31924">MLSLAPKVERPAAEAPLVSATDVQKTYFTRQSPIHAVASASLDVARGEFVSLLGPSGCGKSTLLMMIAGLERPTSGSITLAGEPVASPRRDIGIIFQDATLLPWKSTLENVLFPIRILKLPMETYRDRAHGLLKMVGLAGFEHKKPGELSGGMRQRVAICRALIHDPEILLMDEPFSALDAITRDQMNVALSEILETYRKTVIFVTHSIREAAFLSDRVVVMGGRPSTIILDKKMPFPRPRRFEIEETQEFAQVCRELRLTIEAAHGHGQDGHEQDAPRPASSPAAVSVIE</sequence>
<accession>A0ABY0P598</accession>
<keyword evidence="2" id="KW-0813">Transport</keyword>
<evidence type="ECO:0000259" key="6">
    <source>
        <dbReference type="PROSITE" id="PS50893"/>
    </source>
</evidence>
<dbReference type="InterPro" id="IPR027417">
    <property type="entry name" value="P-loop_NTPase"/>
</dbReference>
<name>A0ABY0P598_9HYPH</name>
<dbReference type="RefSeq" id="WP_170843485.1">
    <property type="nucleotide sequence ID" value="NZ_FNBZ01000007.1"/>
</dbReference>
<dbReference type="InterPro" id="IPR003439">
    <property type="entry name" value="ABC_transporter-like_ATP-bd"/>
</dbReference>
<dbReference type="EMBL" id="FNBZ01000007">
    <property type="protein sequence ID" value="SDH25133.1"/>
    <property type="molecule type" value="Genomic_DNA"/>
</dbReference>
<organism evidence="7 8">
    <name type="scientific">Bosea robiniae</name>
    <dbReference type="NCBI Taxonomy" id="1036780"/>
    <lineage>
        <taxon>Bacteria</taxon>
        <taxon>Pseudomonadati</taxon>
        <taxon>Pseudomonadota</taxon>
        <taxon>Alphaproteobacteria</taxon>
        <taxon>Hyphomicrobiales</taxon>
        <taxon>Boseaceae</taxon>
        <taxon>Bosea</taxon>
    </lineage>
</organism>
<feature type="compositionally biased region" description="Basic and acidic residues" evidence="5">
    <location>
        <begin position="267"/>
        <end position="277"/>
    </location>
</feature>
<dbReference type="GO" id="GO:0005524">
    <property type="term" value="F:ATP binding"/>
    <property type="evidence" value="ECO:0007669"/>
    <property type="project" value="UniProtKB-KW"/>
</dbReference>
<dbReference type="InterPro" id="IPR003593">
    <property type="entry name" value="AAA+_ATPase"/>
</dbReference>
<dbReference type="SMART" id="SM00382">
    <property type="entry name" value="AAA"/>
    <property type="match status" value="1"/>
</dbReference>
<keyword evidence="8" id="KW-1185">Reference proteome</keyword>
<proteinExistence type="inferred from homology"/>
<evidence type="ECO:0000313" key="7">
    <source>
        <dbReference type="EMBL" id="SDH25133.1"/>
    </source>
</evidence>
<dbReference type="Proteomes" id="UP000199468">
    <property type="component" value="Unassembled WGS sequence"/>
</dbReference>
<dbReference type="Pfam" id="PF00005">
    <property type="entry name" value="ABC_tran"/>
    <property type="match status" value="1"/>
</dbReference>
<evidence type="ECO:0000256" key="4">
    <source>
        <dbReference type="ARBA" id="ARBA00022840"/>
    </source>
</evidence>
<protein>
    <submittedName>
        <fullName evidence="7">NitT/TauT family transport system ATP-binding protein</fullName>
    </submittedName>
</protein>
<evidence type="ECO:0000256" key="1">
    <source>
        <dbReference type="ARBA" id="ARBA00005417"/>
    </source>
</evidence>
<comment type="caution">
    <text evidence="7">The sequence shown here is derived from an EMBL/GenBank/DDBJ whole genome shotgun (WGS) entry which is preliminary data.</text>
</comment>
<evidence type="ECO:0000313" key="8">
    <source>
        <dbReference type="Proteomes" id="UP000199468"/>
    </source>
</evidence>